<dbReference type="InterPro" id="IPR054722">
    <property type="entry name" value="PolX-like_BBD"/>
</dbReference>
<evidence type="ECO:0000313" key="5">
    <source>
        <dbReference type="Proteomes" id="UP000288805"/>
    </source>
</evidence>
<dbReference type="Pfam" id="PF25597">
    <property type="entry name" value="SH3_retrovirus"/>
    <property type="match status" value="1"/>
</dbReference>
<evidence type="ECO:0008006" key="6">
    <source>
        <dbReference type="Google" id="ProtNLM"/>
    </source>
</evidence>
<sequence>MVWDSIATTYFDGTNTSQAYAHVRREEVQQVVMLTGGGKLNTKARAKTQSEGGGCTHCGSMKHTRETCFKLHGYPDWWNEYKAWKNRDVVSNEGLGRAALVTTTPQLSFTSQIESSSDETHLNDQGNCGYALLSSIQNGDNGWIIDSGATNHMTFNSDDFIEVTQPRRTDIANANGVTYPVTGARTVVDILTKEIIGRGTKKGGLYYMDDFNSDVWGPSPITTSSGIRWFVTFIDDCTPKIQILHSDNGGDFRITLQPMDSFMKHHFKTPLQVIFEHVSLPTILLLPPRIFGCVAFVHLHKNQRTKLDPCTIRCIFVRYATHQKGYRCYHPATKHTYVTMDVTFLESETLFSSSVSTSSFQGEIRDEELNWWTWKGFEDNPV</sequence>
<feature type="domain" description="Retrovirus-related Pol polyprotein from transposon TNT 1-94-like beta-barrel" evidence="2">
    <location>
        <begin position="143"/>
        <end position="187"/>
    </location>
</feature>
<accession>A0A438BVW9</accession>
<organism evidence="4 5">
    <name type="scientific">Vitis vinifera</name>
    <name type="common">Grape</name>
    <dbReference type="NCBI Taxonomy" id="29760"/>
    <lineage>
        <taxon>Eukaryota</taxon>
        <taxon>Viridiplantae</taxon>
        <taxon>Streptophyta</taxon>
        <taxon>Embryophyta</taxon>
        <taxon>Tracheophyta</taxon>
        <taxon>Spermatophyta</taxon>
        <taxon>Magnoliopsida</taxon>
        <taxon>eudicotyledons</taxon>
        <taxon>Gunneridae</taxon>
        <taxon>Pentapetalae</taxon>
        <taxon>rosids</taxon>
        <taxon>Vitales</taxon>
        <taxon>Vitaceae</taxon>
        <taxon>Viteae</taxon>
        <taxon>Vitis</taxon>
    </lineage>
</organism>
<dbReference type="AlphaFoldDB" id="A0A438BVW9"/>
<name>A0A438BVW9_VITVI</name>
<dbReference type="Proteomes" id="UP000288805">
    <property type="component" value="Unassembled WGS sequence"/>
</dbReference>
<dbReference type="InterPro" id="IPR039537">
    <property type="entry name" value="Retrotran_Ty1/copia-like"/>
</dbReference>
<dbReference type="GO" id="GO:0008233">
    <property type="term" value="F:peptidase activity"/>
    <property type="evidence" value="ECO:0007669"/>
    <property type="project" value="UniProtKB-KW"/>
</dbReference>
<reference evidence="4 5" key="1">
    <citation type="journal article" date="2018" name="PLoS Genet.">
        <title>Population sequencing reveals clonal diversity and ancestral inbreeding in the grapevine cultivar Chardonnay.</title>
        <authorList>
            <person name="Roach M.J."/>
            <person name="Johnson D.L."/>
            <person name="Bohlmann J."/>
            <person name="van Vuuren H.J."/>
            <person name="Jones S.J."/>
            <person name="Pretorius I.S."/>
            <person name="Schmidt S.A."/>
            <person name="Borneman A.R."/>
        </authorList>
    </citation>
    <scope>NUCLEOTIDE SEQUENCE [LARGE SCALE GENOMIC DNA]</scope>
    <source>
        <strain evidence="5">cv. Chardonnay</strain>
        <tissue evidence="4">Leaf</tissue>
    </source>
</reference>
<evidence type="ECO:0000256" key="1">
    <source>
        <dbReference type="ARBA" id="ARBA00022670"/>
    </source>
</evidence>
<dbReference type="InterPro" id="IPR057670">
    <property type="entry name" value="SH3_retrovirus"/>
</dbReference>
<dbReference type="GO" id="GO:0006508">
    <property type="term" value="P:proteolysis"/>
    <property type="evidence" value="ECO:0007669"/>
    <property type="project" value="UniProtKB-KW"/>
</dbReference>
<proteinExistence type="predicted"/>
<keyword evidence="1" id="KW-0378">Hydrolase</keyword>
<dbReference type="PANTHER" id="PTHR42648:SF22">
    <property type="entry name" value="REVERSE TRANSCRIPTASE TY1_COPIA-TYPE DOMAIN-CONTAINING PROTEIN"/>
    <property type="match status" value="1"/>
</dbReference>
<dbReference type="Pfam" id="PF22936">
    <property type="entry name" value="Pol_BBD"/>
    <property type="match status" value="1"/>
</dbReference>
<evidence type="ECO:0000259" key="2">
    <source>
        <dbReference type="Pfam" id="PF22936"/>
    </source>
</evidence>
<keyword evidence="1" id="KW-0645">Protease</keyword>
<feature type="domain" description="Retroviral polymerase SH3-like" evidence="3">
    <location>
        <begin position="293"/>
        <end position="352"/>
    </location>
</feature>
<gene>
    <name evidence="4" type="ORF">CK203_090433</name>
</gene>
<evidence type="ECO:0000259" key="3">
    <source>
        <dbReference type="Pfam" id="PF25597"/>
    </source>
</evidence>
<dbReference type="EMBL" id="QGNW01002607">
    <property type="protein sequence ID" value="RVW14990.1"/>
    <property type="molecule type" value="Genomic_DNA"/>
</dbReference>
<dbReference type="PANTHER" id="PTHR42648">
    <property type="entry name" value="TRANSPOSASE, PUTATIVE-RELATED"/>
    <property type="match status" value="1"/>
</dbReference>
<comment type="caution">
    <text evidence="4">The sequence shown here is derived from an EMBL/GenBank/DDBJ whole genome shotgun (WGS) entry which is preliminary data.</text>
</comment>
<evidence type="ECO:0000313" key="4">
    <source>
        <dbReference type="EMBL" id="RVW14990.1"/>
    </source>
</evidence>
<protein>
    <recommendedName>
        <fullName evidence="6">Retrovirus-related Pol polyprotein from transposon TNT 1-94</fullName>
    </recommendedName>
</protein>